<dbReference type="InterPro" id="IPR017585">
    <property type="entry name" value="SAF_FlgA"/>
</dbReference>
<dbReference type="GO" id="GO:0042597">
    <property type="term" value="C:periplasmic space"/>
    <property type="evidence" value="ECO:0007669"/>
    <property type="project" value="UniProtKB-SubCell"/>
</dbReference>
<keyword evidence="3" id="KW-0282">Flagellum</keyword>
<dbReference type="Gene3D" id="2.30.30.760">
    <property type="match status" value="1"/>
</dbReference>
<evidence type="ECO:0000259" key="2">
    <source>
        <dbReference type="Pfam" id="PF13144"/>
    </source>
</evidence>
<dbReference type="OrthoDB" id="6024639at2"/>
<reference evidence="3 4" key="1">
    <citation type="submission" date="2019-06" db="EMBL/GenBank/DDBJ databases">
        <title>Lysobacter alkalisoli sp. nov. isolated from saline-alkali soil.</title>
        <authorList>
            <person name="Sun J.-Q."/>
            <person name="Xu L."/>
        </authorList>
    </citation>
    <scope>NUCLEOTIDE SEQUENCE [LARGE SCALE GENOMIC DNA]</scope>
    <source>
        <strain evidence="3 4">SJ-36</strain>
    </source>
</reference>
<feature type="chain" id="PRO_5022269917" description="Flagella basal body P-ring formation protein FlgA" evidence="1">
    <location>
        <begin position="19"/>
        <end position="230"/>
    </location>
</feature>
<dbReference type="KEGG" id="lyj:FKV23_08635"/>
<sequence length="230" mass="24489">MPMMLAIVMLLASGDAPAVQHLPAMEIEHAVASGLRSQLDTVGSTARVRIEGRVGDQAIPAGTVDIDVGSVGGRLPRPRVGVPVQIRVDGRPVRRMTVWAAMEDRRAVLTYATDVAVDIEASGLSLQLAEVDMTCCTDSEVASPEAIKEMRTARAVRAGQPVMTRDFEPVPAVLAQSEVAIEVQAGSVRLSTRGVALQDGGIGDRIAVRPRHSREAISSRVTAKQKVRVE</sequence>
<dbReference type="Proteomes" id="UP000317199">
    <property type="component" value="Chromosome"/>
</dbReference>
<feature type="domain" description="Flagella basal body P-ring formation protein FlgA SAF" evidence="2">
    <location>
        <begin position="126"/>
        <end position="229"/>
    </location>
</feature>
<keyword evidence="1" id="KW-0574">Periplasm</keyword>
<dbReference type="PANTHER" id="PTHR36307">
    <property type="entry name" value="FLAGELLA BASAL BODY P-RING FORMATION PROTEIN FLGA"/>
    <property type="match status" value="1"/>
</dbReference>
<accession>A0A514BRX9</accession>
<comment type="similarity">
    <text evidence="1">Belongs to the FlgA family.</text>
</comment>
<comment type="function">
    <text evidence="1">Involved in the assembly process of the P-ring formation. It may associate with FlgF on the rod constituting a structure essential for the P-ring assembly or may act as a modulator protein for the P-ring assembly.</text>
</comment>
<keyword evidence="3" id="KW-0966">Cell projection</keyword>
<gene>
    <name evidence="3" type="primary">flgA</name>
    <name evidence="3" type="ORF">FKV23_08635</name>
</gene>
<evidence type="ECO:0000313" key="3">
    <source>
        <dbReference type="EMBL" id="QDH70154.1"/>
    </source>
</evidence>
<protein>
    <recommendedName>
        <fullName evidence="1">Flagella basal body P-ring formation protein FlgA</fullName>
    </recommendedName>
</protein>
<comment type="subcellular location">
    <subcellularLocation>
        <location evidence="1">Periplasm</location>
    </subcellularLocation>
</comment>
<dbReference type="InterPro" id="IPR039246">
    <property type="entry name" value="Flagellar_FlgA"/>
</dbReference>
<organism evidence="3 4">
    <name type="scientific">Marilutibacter alkalisoli</name>
    <dbReference type="NCBI Taxonomy" id="2591633"/>
    <lineage>
        <taxon>Bacteria</taxon>
        <taxon>Pseudomonadati</taxon>
        <taxon>Pseudomonadota</taxon>
        <taxon>Gammaproteobacteria</taxon>
        <taxon>Lysobacterales</taxon>
        <taxon>Lysobacteraceae</taxon>
        <taxon>Marilutibacter</taxon>
    </lineage>
</organism>
<evidence type="ECO:0000313" key="4">
    <source>
        <dbReference type="Proteomes" id="UP000317199"/>
    </source>
</evidence>
<keyword evidence="1" id="KW-1005">Bacterial flagellum biogenesis</keyword>
<dbReference type="Pfam" id="PF13144">
    <property type="entry name" value="ChapFlgA"/>
    <property type="match status" value="1"/>
</dbReference>
<feature type="signal peptide" evidence="1">
    <location>
        <begin position="1"/>
        <end position="18"/>
    </location>
</feature>
<proteinExistence type="inferred from homology"/>
<keyword evidence="1" id="KW-0732">Signal</keyword>
<keyword evidence="4" id="KW-1185">Reference proteome</keyword>
<dbReference type="GO" id="GO:0044780">
    <property type="term" value="P:bacterial-type flagellum assembly"/>
    <property type="evidence" value="ECO:0007669"/>
    <property type="project" value="InterPro"/>
</dbReference>
<dbReference type="AlphaFoldDB" id="A0A514BRX9"/>
<name>A0A514BRX9_9GAMM</name>
<evidence type="ECO:0000256" key="1">
    <source>
        <dbReference type="RuleBase" id="RU362063"/>
    </source>
</evidence>
<dbReference type="NCBIfam" id="TIGR03170">
    <property type="entry name" value="flgA_cterm"/>
    <property type="match status" value="1"/>
</dbReference>
<dbReference type="PANTHER" id="PTHR36307:SF1">
    <property type="entry name" value="FLAGELLA BASAL BODY P-RING FORMATION PROTEIN FLGA"/>
    <property type="match status" value="1"/>
</dbReference>
<keyword evidence="3" id="KW-0969">Cilium</keyword>
<dbReference type="EMBL" id="CP041242">
    <property type="protein sequence ID" value="QDH70154.1"/>
    <property type="molecule type" value="Genomic_DNA"/>
</dbReference>